<dbReference type="GO" id="GO:0031177">
    <property type="term" value="F:phosphopantetheine binding"/>
    <property type="evidence" value="ECO:0007669"/>
    <property type="project" value="InterPro"/>
</dbReference>
<dbReference type="InterPro" id="IPR041618">
    <property type="entry name" value="PKS_DE"/>
</dbReference>
<dbReference type="InterPro" id="IPR015083">
    <property type="entry name" value="NorB/c/GfsB-D-like_docking"/>
</dbReference>
<keyword evidence="6" id="KW-0511">Multifunctional enzyme</keyword>
<dbReference type="SMART" id="SM00827">
    <property type="entry name" value="PKS_AT"/>
    <property type="match status" value="1"/>
</dbReference>
<gene>
    <name evidence="10" type="ORF">BJY16_009255</name>
</gene>
<dbReference type="PANTHER" id="PTHR43775:SF51">
    <property type="entry name" value="INACTIVE PHENOLPHTHIOCEROL SYNTHESIS POLYKETIDE SYNTHASE TYPE I PKS1-RELATED"/>
    <property type="match status" value="1"/>
</dbReference>
<dbReference type="Pfam" id="PF00698">
    <property type="entry name" value="Acyl_transf_1"/>
    <property type="match status" value="1"/>
</dbReference>
<dbReference type="CDD" id="cd08952">
    <property type="entry name" value="KR_1_SDR_x"/>
    <property type="match status" value="1"/>
</dbReference>
<dbReference type="InterPro" id="IPR014030">
    <property type="entry name" value="Ketoacyl_synth_N"/>
</dbReference>
<dbReference type="SMART" id="SM00825">
    <property type="entry name" value="PKS_KS"/>
    <property type="match status" value="1"/>
</dbReference>
<dbReference type="InterPro" id="IPR032821">
    <property type="entry name" value="PKS_assoc"/>
</dbReference>
<evidence type="ECO:0000256" key="7">
    <source>
        <dbReference type="ARBA" id="ARBA00023315"/>
    </source>
</evidence>
<dbReference type="GO" id="GO:0033068">
    <property type="term" value="P:macrolide biosynthetic process"/>
    <property type="evidence" value="ECO:0007669"/>
    <property type="project" value="UniProtKB-ARBA"/>
</dbReference>
<dbReference type="InterPro" id="IPR036299">
    <property type="entry name" value="Polyketide_synth_docking_sf"/>
</dbReference>
<comment type="caution">
    <text evidence="10">The sequence shown here is derived from an EMBL/GenBank/DDBJ whole genome shotgun (WGS) entry which is preliminary data.</text>
</comment>
<comment type="cofactor">
    <cofactor evidence="1">
        <name>pantetheine 4'-phosphate</name>
        <dbReference type="ChEBI" id="CHEBI:47942"/>
    </cofactor>
</comment>
<evidence type="ECO:0000259" key="8">
    <source>
        <dbReference type="PROSITE" id="PS50075"/>
    </source>
</evidence>
<evidence type="ECO:0000256" key="2">
    <source>
        <dbReference type="ARBA" id="ARBA00022450"/>
    </source>
</evidence>
<dbReference type="NCBIfam" id="NF045894">
    <property type="entry name" value="PKS_plus_SDR"/>
    <property type="match status" value="1"/>
</dbReference>
<dbReference type="PROSITE" id="PS52004">
    <property type="entry name" value="KS3_2"/>
    <property type="match status" value="1"/>
</dbReference>
<dbReference type="InterPro" id="IPR009081">
    <property type="entry name" value="PP-bd_ACP"/>
</dbReference>
<dbReference type="SUPFAM" id="SSF53901">
    <property type="entry name" value="Thiolase-like"/>
    <property type="match status" value="1"/>
</dbReference>
<dbReference type="SMART" id="SM00822">
    <property type="entry name" value="PKS_KR"/>
    <property type="match status" value="1"/>
</dbReference>
<keyword evidence="11" id="KW-1185">Reference proteome</keyword>
<dbReference type="Gene3D" id="3.40.366.10">
    <property type="entry name" value="Malonyl-Coenzyme A Acyl Carrier Protein, domain 2"/>
    <property type="match status" value="1"/>
</dbReference>
<dbReference type="InterPro" id="IPR014031">
    <property type="entry name" value="Ketoacyl_synth_C"/>
</dbReference>
<dbReference type="GO" id="GO:0006633">
    <property type="term" value="P:fatty acid biosynthetic process"/>
    <property type="evidence" value="ECO:0007669"/>
    <property type="project" value="TreeGrafter"/>
</dbReference>
<dbReference type="Pfam" id="PF00550">
    <property type="entry name" value="PP-binding"/>
    <property type="match status" value="1"/>
</dbReference>
<dbReference type="GO" id="GO:0004312">
    <property type="term" value="F:fatty acid synthase activity"/>
    <property type="evidence" value="ECO:0007669"/>
    <property type="project" value="TreeGrafter"/>
</dbReference>
<dbReference type="InterPro" id="IPR020841">
    <property type="entry name" value="PKS_Beta-ketoAc_synthase_dom"/>
</dbReference>
<dbReference type="InterPro" id="IPR016035">
    <property type="entry name" value="Acyl_Trfase/lysoPLipase"/>
</dbReference>
<dbReference type="PROSITE" id="PS50075">
    <property type="entry name" value="CARRIER"/>
    <property type="match status" value="1"/>
</dbReference>
<dbReference type="InterPro" id="IPR050091">
    <property type="entry name" value="PKS_NRPS_Biosynth_Enz"/>
</dbReference>
<keyword evidence="7" id="KW-0012">Acyltransferase</keyword>
<dbReference type="InterPro" id="IPR014043">
    <property type="entry name" value="Acyl_transferase_dom"/>
</dbReference>
<dbReference type="Pfam" id="PF00109">
    <property type="entry name" value="ketoacyl-synt"/>
    <property type="match status" value="1"/>
</dbReference>
<dbReference type="InterPro" id="IPR020806">
    <property type="entry name" value="PKS_PP-bd"/>
</dbReference>
<organism evidence="10 11">
    <name type="scientific">Actinoplanes octamycinicus</name>
    <dbReference type="NCBI Taxonomy" id="135948"/>
    <lineage>
        <taxon>Bacteria</taxon>
        <taxon>Bacillati</taxon>
        <taxon>Actinomycetota</taxon>
        <taxon>Actinomycetes</taxon>
        <taxon>Micromonosporales</taxon>
        <taxon>Micromonosporaceae</taxon>
        <taxon>Actinoplanes</taxon>
    </lineage>
</organism>
<evidence type="ECO:0000256" key="6">
    <source>
        <dbReference type="ARBA" id="ARBA00023268"/>
    </source>
</evidence>
<keyword evidence="4 10" id="KW-0808">Transferase</keyword>
<evidence type="ECO:0000256" key="3">
    <source>
        <dbReference type="ARBA" id="ARBA00022553"/>
    </source>
</evidence>
<evidence type="ECO:0000256" key="1">
    <source>
        <dbReference type="ARBA" id="ARBA00001957"/>
    </source>
</evidence>
<dbReference type="Pfam" id="PF02801">
    <property type="entry name" value="Ketoacyl-synt_C"/>
    <property type="match status" value="1"/>
</dbReference>
<dbReference type="Proteomes" id="UP000546162">
    <property type="component" value="Unassembled WGS sequence"/>
</dbReference>
<dbReference type="PROSITE" id="PS00012">
    <property type="entry name" value="PHOSPHOPANTETHEINE"/>
    <property type="match status" value="1"/>
</dbReference>
<dbReference type="Pfam" id="PF08659">
    <property type="entry name" value="KR"/>
    <property type="match status" value="1"/>
</dbReference>
<dbReference type="Pfam" id="PF18369">
    <property type="entry name" value="PKS_DE"/>
    <property type="match status" value="1"/>
</dbReference>
<dbReference type="FunFam" id="3.40.47.10:FF:000019">
    <property type="entry name" value="Polyketide synthase type I"/>
    <property type="match status" value="1"/>
</dbReference>
<feature type="domain" description="Carrier" evidence="8">
    <location>
        <begin position="1424"/>
        <end position="1499"/>
    </location>
</feature>
<dbReference type="EMBL" id="JACHNB010000001">
    <property type="protein sequence ID" value="MBB4745796.1"/>
    <property type="molecule type" value="Genomic_DNA"/>
</dbReference>
<dbReference type="InterPro" id="IPR036291">
    <property type="entry name" value="NAD(P)-bd_dom_sf"/>
</dbReference>
<dbReference type="Pfam" id="PF16197">
    <property type="entry name" value="KAsynt_C_assoc"/>
    <property type="match status" value="1"/>
</dbReference>
<keyword evidence="2" id="KW-0596">Phosphopantetheine</keyword>
<evidence type="ECO:0000313" key="11">
    <source>
        <dbReference type="Proteomes" id="UP000546162"/>
    </source>
</evidence>
<dbReference type="Pfam" id="PF08990">
    <property type="entry name" value="Docking"/>
    <property type="match status" value="1"/>
</dbReference>
<dbReference type="SMART" id="SM01294">
    <property type="entry name" value="PKS_PP_betabranch"/>
    <property type="match status" value="1"/>
</dbReference>
<dbReference type="Gene3D" id="3.30.70.3290">
    <property type="match status" value="1"/>
</dbReference>
<keyword evidence="3" id="KW-0597">Phosphoprotein</keyword>
<dbReference type="FunFam" id="1.10.1200.10:FF:000007">
    <property type="entry name" value="Probable polyketide synthase pks17"/>
    <property type="match status" value="1"/>
</dbReference>
<protein>
    <submittedName>
        <fullName evidence="10">Acyl transferase domain-containing protein</fullName>
    </submittedName>
</protein>
<dbReference type="SUPFAM" id="SSF52151">
    <property type="entry name" value="FabD/lysophospholipase-like"/>
    <property type="match status" value="1"/>
</dbReference>
<sequence length="1575" mass="165255">MADDDKLRDYLKRATAELQQTRRRLHEIEAGAREPIAVIAMSCRFPGGVSSPEELWDLVAEGRDGITEFPVNRGWPTDLYDPEPATPGKTYSTEGGFLHDAGDFDADFFKISPREAADTDPQQRLLLETSWEAFERAGIDPQSLRGDRVGVFAGVVYHDYGVGGSTGGLASVVSGRVAYALGLEGAAVTVDTACSSSLVALHFAMQSLRSGECSLALAGGVTVMSTPASFIGFSQQRGLAPDGRCKAYADAANGTGWGEGAGLLLLEKLSDARRNGHEVLAVIRGSAINQDGASNGLTAPNGPSQQRVIEAALASGGLTAAEVDAIEGHGTGTVLGDPIEAQALLATYGQNRPADRPLWLGSIKSNIGHAQAASGVSGIIKMVQAIRHGVLPPSLHIDAPSSVVDWSAGNVRLLTESLPWPDNGHPRRAGVSSFGLSGTNAHVIIEQAPPAEPPAPPVAAAGPVPVVVSARTEAALTAQRQRWHAHLAGRPEAGVLDVAYSSVAHRAALAHRAVVLAGSRDELLAGLAADVPAISGTVTPGPVALLFTGQGSQRLGMGRDLYERFPVFAAAFDAAGSAVKDVVWGSSFDELAKTVNTQPAIFAFEVALYRLLESWGVRPDYLAGHSIGEIAAAHVAGVLSLEDAARLVAARGRLMQALPAGGVMVAVAASAESIELIPGVDIAAVNGPTSVVLSGSESAVLSVVDRLGVKSTRLNTSHAFHSHLMEPMLDDFRQIAQSLEFADPVIPLVTVGDVTDPDYWVDHVRTTVRFHDIVTDLLDRGVTTFLEVGPDATLTGLGRQITDDATFIALQHRTRPEQRELLTGLATAWTRGVDVDWTPLLDGGRRIDLPTYAFQRRTYWSAEETPAAPTSTDPLDAAFWESVESQDWTTLSERLAVDPAALGATLPALSGLRAEHRQRTTVDSWRYRLAWSPIAEPADTTRTGTWLVVVPAALAAEDRVLRIVKELTRRGAEVVQLDVTDPERAGLAARLGELGATPAGVLSLLALDGAAHPRHATLTRGVAATVTLVQALRDAAVSAPLWCVTVRAMALDTDRVPVDPAQARLWGLATGLSLDLPAAWGGMVDLPEDADDASLRRLGAVLTAATGEARTGEDQLLVRPAGLFARRLVTAATGATPGKRQWRPRGTVLVTGGTGGIGGHLARWLAAEGAEHLILTSRRGRDAAGAPELAAELAALGTEVTLAACDIADRDQVAALLAAIPADRPLRTVVHAAGLAQRLAGLDELTLDEFAEVGHAKIAGAEHLDELLAGHELDAFVLFSSGSAVWGSGGQSAYGSANSYLDALALRRRAAGRTATAIAWGAWRTGMVDAELAEQMHRIGAPAMPAELAVAALRQALDQDDTSIVVADIDWARFAPTYTMARRRPLLDELAAVRAALADGEPDGGDGAALAARLAPLPAAEQQRILLDLVRDSVAGILGHASGAAVEPGRAFDDLGFDSVSAVELRTRLGAATGRKLPTTLIFDYATPAALAEHLHGALCDTGGGDALTHLDRLEQAFGDLTAEEIDRNRVTARLQAVLARLTSVLGDGGEAVGDRIEAATAEDVFAFIDQELGL</sequence>
<keyword evidence="5" id="KW-0045">Antibiotic biosynthesis</keyword>
<dbReference type="SUPFAM" id="SSF101173">
    <property type="entry name" value="Docking domain B of the erythromycin polyketide synthase (DEBS)"/>
    <property type="match status" value="1"/>
</dbReference>
<dbReference type="CDD" id="cd00833">
    <property type="entry name" value="PKS"/>
    <property type="match status" value="1"/>
</dbReference>
<dbReference type="InterPro" id="IPR013968">
    <property type="entry name" value="PKS_KR"/>
</dbReference>
<dbReference type="RefSeq" id="WP_185046147.1">
    <property type="nucleotide sequence ID" value="NZ_JACHNB010000001.1"/>
</dbReference>
<dbReference type="Gene3D" id="1.10.1200.10">
    <property type="entry name" value="ACP-like"/>
    <property type="match status" value="1"/>
</dbReference>
<name>A0A7W7H8C0_9ACTN</name>
<reference evidence="10 11" key="1">
    <citation type="submission" date="2020-08" db="EMBL/GenBank/DDBJ databases">
        <title>Sequencing the genomes of 1000 actinobacteria strains.</title>
        <authorList>
            <person name="Klenk H.-P."/>
        </authorList>
    </citation>
    <scope>NUCLEOTIDE SEQUENCE [LARGE SCALE GENOMIC DNA]</scope>
    <source>
        <strain evidence="10 11">DSM 45809</strain>
    </source>
</reference>
<dbReference type="InterPro" id="IPR001227">
    <property type="entry name" value="Ac_transferase_dom_sf"/>
</dbReference>
<dbReference type="InterPro" id="IPR016039">
    <property type="entry name" value="Thiolase-like"/>
</dbReference>
<dbReference type="SMART" id="SM00823">
    <property type="entry name" value="PKS_PP"/>
    <property type="match status" value="1"/>
</dbReference>
<dbReference type="InterPro" id="IPR036736">
    <property type="entry name" value="ACP-like_sf"/>
</dbReference>
<feature type="domain" description="Ketosynthase family 3 (KS3)" evidence="9">
    <location>
        <begin position="33"/>
        <end position="447"/>
    </location>
</feature>
<dbReference type="InterPro" id="IPR057326">
    <property type="entry name" value="KR_dom"/>
</dbReference>
<dbReference type="Gene3D" id="6.10.140.1830">
    <property type="match status" value="1"/>
</dbReference>
<evidence type="ECO:0000256" key="4">
    <source>
        <dbReference type="ARBA" id="ARBA00022679"/>
    </source>
</evidence>
<evidence type="ECO:0000259" key="9">
    <source>
        <dbReference type="PROSITE" id="PS52004"/>
    </source>
</evidence>
<dbReference type="SUPFAM" id="SSF51735">
    <property type="entry name" value="NAD(P)-binding Rossmann-fold domains"/>
    <property type="match status" value="2"/>
</dbReference>
<dbReference type="InterPro" id="IPR016036">
    <property type="entry name" value="Malonyl_transacylase_ACP-bd"/>
</dbReference>
<proteinExistence type="predicted"/>
<dbReference type="Gene3D" id="3.40.47.10">
    <property type="match status" value="1"/>
</dbReference>
<dbReference type="InterPro" id="IPR006162">
    <property type="entry name" value="Ppantetheine_attach_site"/>
</dbReference>
<evidence type="ECO:0000313" key="10">
    <source>
        <dbReference type="EMBL" id="MBB4745796.1"/>
    </source>
</evidence>
<dbReference type="SUPFAM" id="SSF47336">
    <property type="entry name" value="ACP-like"/>
    <property type="match status" value="1"/>
</dbReference>
<dbReference type="PANTHER" id="PTHR43775">
    <property type="entry name" value="FATTY ACID SYNTHASE"/>
    <property type="match status" value="1"/>
</dbReference>
<dbReference type="Gene3D" id="3.40.50.720">
    <property type="entry name" value="NAD(P)-binding Rossmann-like Domain"/>
    <property type="match status" value="1"/>
</dbReference>
<evidence type="ECO:0000256" key="5">
    <source>
        <dbReference type="ARBA" id="ARBA00023194"/>
    </source>
</evidence>
<accession>A0A7W7H8C0</accession>
<dbReference type="SUPFAM" id="SSF55048">
    <property type="entry name" value="Probable ACP-binding domain of malonyl-CoA ACP transacylase"/>
    <property type="match status" value="1"/>
</dbReference>